<organism evidence="1 2">
    <name type="scientific">Acetatifactor muris</name>
    <dbReference type="NCBI Taxonomy" id="879566"/>
    <lineage>
        <taxon>Bacteria</taxon>
        <taxon>Bacillati</taxon>
        <taxon>Bacillota</taxon>
        <taxon>Clostridia</taxon>
        <taxon>Lachnospirales</taxon>
        <taxon>Lachnospiraceae</taxon>
        <taxon>Acetatifactor</taxon>
    </lineage>
</organism>
<protein>
    <submittedName>
        <fullName evidence="1">Uncharacterized protein</fullName>
    </submittedName>
</protein>
<dbReference type="RefSeq" id="WP_103238816.1">
    <property type="nucleotide sequence ID" value="NZ_JANJZD010000006.1"/>
</dbReference>
<sequence length="110" mass="12565">MLYIKYSKDKQTLNKIVEEDIKFQSMERQAAEVINIVTGSKLEYPEGKEAVNMCLAIQQTREESELVGQIKGAVLVCKNLGVSFTDTIKQIAEMFHLSESESNETVKQYW</sequence>
<reference evidence="1 2" key="1">
    <citation type="submission" date="2018-01" db="EMBL/GenBank/DDBJ databases">
        <authorList>
            <person name="Gaut B.S."/>
            <person name="Morton B.R."/>
            <person name="Clegg M.T."/>
            <person name="Duvall M.R."/>
        </authorList>
    </citation>
    <scope>NUCLEOTIDE SEQUENCE [LARGE SCALE GENOMIC DNA]</scope>
    <source>
        <strain evidence="1">GP69</strain>
    </source>
</reference>
<proteinExistence type="predicted"/>
<gene>
    <name evidence="1" type="ORF">AMURIS_01444</name>
</gene>
<dbReference type="EMBL" id="OFSM01000006">
    <property type="protein sequence ID" value="SOY28733.1"/>
    <property type="molecule type" value="Genomic_DNA"/>
</dbReference>
<evidence type="ECO:0000313" key="1">
    <source>
        <dbReference type="EMBL" id="SOY28733.1"/>
    </source>
</evidence>
<dbReference type="AlphaFoldDB" id="A0A2K4ZE51"/>
<dbReference type="Proteomes" id="UP000236311">
    <property type="component" value="Unassembled WGS sequence"/>
</dbReference>
<name>A0A2K4ZE51_9FIRM</name>
<dbReference type="OrthoDB" id="2066427at2"/>
<evidence type="ECO:0000313" key="2">
    <source>
        <dbReference type="Proteomes" id="UP000236311"/>
    </source>
</evidence>
<accession>A0A2K4ZE51</accession>
<keyword evidence="2" id="KW-1185">Reference proteome</keyword>